<dbReference type="GO" id="GO:0016787">
    <property type="term" value="F:hydrolase activity"/>
    <property type="evidence" value="ECO:0007669"/>
    <property type="project" value="UniProtKB-KW"/>
</dbReference>
<protein>
    <submittedName>
        <fullName evidence="1">Hydrolase</fullName>
    </submittedName>
</protein>
<proteinExistence type="predicted"/>
<evidence type="ECO:0000313" key="2">
    <source>
        <dbReference type="Proteomes" id="UP000600565"/>
    </source>
</evidence>
<evidence type="ECO:0000313" key="1">
    <source>
        <dbReference type="EMBL" id="MBD8032024.1"/>
    </source>
</evidence>
<reference evidence="1 2" key="1">
    <citation type="submission" date="2020-08" db="EMBL/GenBank/DDBJ databases">
        <title>A Genomic Blueprint of the Chicken Gut Microbiome.</title>
        <authorList>
            <person name="Gilroy R."/>
            <person name="Ravi A."/>
            <person name="Getino M."/>
            <person name="Pursley I."/>
            <person name="Horton D.L."/>
            <person name="Alikhan N.-F."/>
            <person name="Baker D."/>
            <person name="Gharbi K."/>
            <person name="Hall N."/>
            <person name="Watson M."/>
            <person name="Adriaenssens E.M."/>
            <person name="Foster-Nyarko E."/>
            <person name="Jarju S."/>
            <person name="Secka A."/>
            <person name="Antonio M."/>
            <person name="Oren A."/>
            <person name="Chaudhuri R."/>
            <person name="La Ragione R.M."/>
            <person name="Hildebrand F."/>
            <person name="Pallen M.J."/>
        </authorList>
    </citation>
    <scope>NUCLEOTIDE SEQUENCE [LARGE SCALE GENOMIC DNA]</scope>
    <source>
        <strain evidence="1 2">Sa1YVA6</strain>
    </source>
</reference>
<organism evidence="1 2">
    <name type="scientific">Solibacillus merdavium</name>
    <dbReference type="NCBI Taxonomy" id="2762218"/>
    <lineage>
        <taxon>Bacteria</taxon>
        <taxon>Bacillati</taxon>
        <taxon>Bacillota</taxon>
        <taxon>Bacilli</taxon>
        <taxon>Bacillales</taxon>
        <taxon>Caryophanaceae</taxon>
        <taxon>Solibacillus</taxon>
    </lineage>
</organism>
<gene>
    <name evidence="1" type="ORF">H9632_03005</name>
</gene>
<sequence>MGSRIMHAIIAYKVAEALNIQDQATFIIGGIAADAAIMAKDASHFYSGELQRFTRTINYEAFYKKYKNEVSKNYINGYYVHLIADDLWLQGFFIPWLKNRLEAKPELLNAYHNDFKILNAQLVEHYHLNEQLSALLKEPFEICYLQEVSHEEVTAFIPSILSDLQYDTEILKIPLTVFTMEQIVGYIETSIEKSILLLKQSSKNNLSIQKGY</sequence>
<keyword evidence="1" id="KW-0378">Hydrolase</keyword>
<dbReference type="Proteomes" id="UP000600565">
    <property type="component" value="Unassembled WGS sequence"/>
</dbReference>
<name>A0ABR8XJB4_9BACL</name>
<comment type="caution">
    <text evidence="1">The sequence shown here is derived from an EMBL/GenBank/DDBJ whole genome shotgun (WGS) entry which is preliminary data.</text>
</comment>
<keyword evidence="2" id="KW-1185">Reference proteome</keyword>
<dbReference type="RefSeq" id="WP_191702646.1">
    <property type="nucleotide sequence ID" value="NZ_JACSPW010000002.1"/>
</dbReference>
<accession>A0ABR8XJB4</accession>
<dbReference type="EMBL" id="JACSPW010000002">
    <property type="protein sequence ID" value="MBD8032024.1"/>
    <property type="molecule type" value="Genomic_DNA"/>
</dbReference>